<dbReference type="OrthoDB" id="4160558at2759"/>
<reference evidence="2 3" key="1">
    <citation type="submission" date="2017-03" db="EMBL/GenBank/DDBJ databases">
        <title>Genomes of endolithic fungi from Antarctica.</title>
        <authorList>
            <person name="Coleine C."/>
            <person name="Masonjones S."/>
            <person name="Stajich J.E."/>
        </authorList>
    </citation>
    <scope>NUCLEOTIDE SEQUENCE [LARGE SCALE GENOMIC DNA]</scope>
    <source>
        <strain evidence="2 3">CCFEE 6314</strain>
    </source>
</reference>
<dbReference type="EMBL" id="NAJM01000052">
    <property type="protein sequence ID" value="RVX67106.1"/>
    <property type="molecule type" value="Genomic_DNA"/>
</dbReference>
<accession>A0A438MVI2</accession>
<protein>
    <recommendedName>
        <fullName evidence="4">F-box domain-containing protein</fullName>
    </recommendedName>
</protein>
<evidence type="ECO:0000313" key="2">
    <source>
        <dbReference type="EMBL" id="RVX67106.1"/>
    </source>
</evidence>
<dbReference type="VEuPathDB" id="FungiDB:PV10_00713"/>
<comment type="caution">
    <text evidence="2">The sequence shown here is derived from an EMBL/GenBank/DDBJ whole genome shotgun (WGS) entry which is preliminary data.</text>
</comment>
<dbReference type="AlphaFoldDB" id="A0A438MVI2"/>
<evidence type="ECO:0008006" key="4">
    <source>
        <dbReference type="Google" id="ProtNLM"/>
    </source>
</evidence>
<dbReference type="Proteomes" id="UP000288859">
    <property type="component" value="Unassembled WGS sequence"/>
</dbReference>
<sequence length="280" mass="31953">MPSKPRDEQPSSAFLNLPPEARFEIYSYLIPKTTFDIDLCTRRPQPSTTAYRSTISNLVTHALEFETITRSNGLHLLQVSRQTRSEVLSLLERLTVRFHCPKCYEGLLANLSYGLGVGVRWMSHVEIVFDCSQGFVLGPPHRVITHSFARFAVQQLTRELRRTTWLYYGRLDLANREKWWFEPEAGGERVHMFMADRQGPAVDGVQSPPLSSSSQSPSSPRSPTRLRRHRPLQAGASSHIMQLLQGAGVDRERTIQHHATGVSRERPDYRKWVISAIFDV</sequence>
<evidence type="ECO:0000256" key="1">
    <source>
        <dbReference type="SAM" id="MobiDB-lite"/>
    </source>
</evidence>
<gene>
    <name evidence="2" type="ORF">B0A52_08349</name>
</gene>
<evidence type="ECO:0000313" key="3">
    <source>
        <dbReference type="Proteomes" id="UP000288859"/>
    </source>
</evidence>
<feature type="compositionally biased region" description="Low complexity" evidence="1">
    <location>
        <begin position="207"/>
        <end position="223"/>
    </location>
</feature>
<feature type="region of interest" description="Disordered" evidence="1">
    <location>
        <begin position="201"/>
        <end position="228"/>
    </location>
</feature>
<proteinExistence type="predicted"/>
<organism evidence="2 3">
    <name type="scientific">Exophiala mesophila</name>
    <name type="common">Black yeast-like fungus</name>
    <dbReference type="NCBI Taxonomy" id="212818"/>
    <lineage>
        <taxon>Eukaryota</taxon>
        <taxon>Fungi</taxon>
        <taxon>Dikarya</taxon>
        <taxon>Ascomycota</taxon>
        <taxon>Pezizomycotina</taxon>
        <taxon>Eurotiomycetes</taxon>
        <taxon>Chaetothyriomycetidae</taxon>
        <taxon>Chaetothyriales</taxon>
        <taxon>Herpotrichiellaceae</taxon>
        <taxon>Exophiala</taxon>
    </lineage>
</organism>
<name>A0A438MVI2_EXOME</name>